<accession>D8LG21</accession>
<organism evidence="2 3">
    <name type="scientific">Ectocarpus siliculosus</name>
    <name type="common">Brown alga</name>
    <name type="synonym">Conferva siliculosa</name>
    <dbReference type="NCBI Taxonomy" id="2880"/>
    <lineage>
        <taxon>Eukaryota</taxon>
        <taxon>Sar</taxon>
        <taxon>Stramenopiles</taxon>
        <taxon>Ochrophyta</taxon>
        <taxon>PX clade</taxon>
        <taxon>Phaeophyceae</taxon>
        <taxon>Ectocarpales</taxon>
        <taxon>Ectocarpaceae</taxon>
        <taxon>Ectocarpus</taxon>
    </lineage>
</organism>
<dbReference type="EMBL" id="FN649736">
    <property type="protein sequence ID" value="CBN78920.1"/>
    <property type="molecule type" value="Genomic_DNA"/>
</dbReference>
<evidence type="ECO:0000256" key="1">
    <source>
        <dbReference type="SAM" id="MobiDB-lite"/>
    </source>
</evidence>
<dbReference type="eggNOG" id="ENOG502S5KF">
    <property type="taxonomic scope" value="Eukaryota"/>
</dbReference>
<dbReference type="OrthoDB" id="186662at2759"/>
<proteinExistence type="predicted"/>
<protein>
    <submittedName>
        <fullName evidence="2">Uncharacterized protein</fullName>
    </submittedName>
</protein>
<feature type="compositionally biased region" description="Low complexity" evidence="1">
    <location>
        <begin position="17"/>
        <end position="26"/>
    </location>
</feature>
<dbReference type="Proteomes" id="UP000002630">
    <property type="component" value="Linkage Group LG11"/>
</dbReference>
<dbReference type="InParanoid" id="D8LG21"/>
<dbReference type="EMBL" id="FN648104">
    <property type="protein sequence ID" value="CBN78920.1"/>
    <property type="molecule type" value="Genomic_DNA"/>
</dbReference>
<sequence length="288" mass="30708">MGGGSRQNQRSNRTRARTAGPAATCGAAGGRRTSGGGGLRKPATTRDSSAAAGHASGTGGVGVKMKKSDVRFGNKEGGGTNFGSEERFAWQKCKYASDAMYTIPDVKAPPFSFGTSTRADWKKIMENTKDLYNPNSGPANYKTGNEYEVLSESPSRRDITFGTAARESMDLMTASPGVLYNVDGVFRNGPVKGKILPGFNLDTRKPLAENTKSSTAAMYSPKLASKGGAVWFGEKEQERFQGTIEGIGRRSPGPVYDVAKYGGPTGPKFSFGASRRDRWGNMRMPTIA</sequence>
<evidence type="ECO:0000313" key="3">
    <source>
        <dbReference type="Proteomes" id="UP000002630"/>
    </source>
</evidence>
<evidence type="ECO:0000313" key="2">
    <source>
        <dbReference type="EMBL" id="CBN78920.1"/>
    </source>
</evidence>
<reference evidence="2 3" key="1">
    <citation type="journal article" date="2010" name="Nature">
        <title>The Ectocarpus genome and the independent evolution of multicellularity in brown algae.</title>
        <authorList>
            <person name="Cock J.M."/>
            <person name="Sterck L."/>
            <person name="Rouze P."/>
            <person name="Scornet D."/>
            <person name="Allen A.E."/>
            <person name="Amoutzias G."/>
            <person name="Anthouard V."/>
            <person name="Artiguenave F."/>
            <person name="Aury J.M."/>
            <person name="Badger J.H."/>
            <person name="Beszteri B."/>
            <person name="Billiau K."/>
            <person name="Bonnet E."/>
            <person name="Bothwell J.H."/>
            <person name="Bowler C."/>
            <person name="Boyen C."/>
            <person name="Brownlee C."/>
            <person name="Carrano C.J."/>
            <person name="Charrier B."/>
            <person name="Cho G.Y."/>
            <person name="Coelho S.M."/>
            <person name="Collen J."/>
            <person name="Corre E."/>
            <person name="Da Silva C."/>
            <person name="Delage L."/>
            <person name="Delaroque N."/>
            <person name="Dittami S.M."/>
            <person name="Doulbeau S."/>
            <person name="Elias M."/>
            <person name="Farnham G."/>
            <person name="Gachon C.M."/>
            <person name="Gschloessl B."/>
            <person name="Heesch S."/>
            <person name="Jabbari K."/>
            <person name="Jubin C."/>
            <person name="Kawai H."/>
            <person name="Kimura K."/>
            <person name="Kloareg B."/>
            <person name="Kupper F.C."/>
            <person name="Lang D."/>
            <person name="Le Bail A."/>
            <person name="Leblanc C."/>
            <person name="Lerouge P."/>
            <person name="Lohr M."/>
            <person name="Lopez P.J."/>
            <person name="Martens C."/>
            <person name="Maumus F."/>
            <person name="Michel G."/>
            <person name="Miranda-Saavedra D."/>
            <person name="Morales J."/>
            <person name="Moreau H."/>
            <person name="Motomura T."/>
            <person name="Nagasato C."/>
            <person name="Napoli C.A."/>
            <person name="Nelson D.R."/>
            <person name="Nyvall-Collen P."/>
            <person name="Peters A.F."/>
            <person name="Pommier C."/>
            <person name="Potin P."/>
            <person name="Poulain J."/>
            <person name="Quesneville H."/>
            <person name="Read B."/>
            <person name="Rensing S.A."/>
            <person name="Ritter A."/>
            <person name="Rousvoal S."/>
            <person name="Samanta M."/>
            <person name="Samson G."/>
            <person name="Schroeder D.C."/>
            <person name="Segurens B."/>
            <person name="Strittmatter M."/>
            <person name="Tonon T."/>
            <person name="Tregear J.W."/>
            <person name="Valentin K."/>
            <person name="von Dassow P."/>
            <person name="Yamagishi T."/>
            <person name="Van de Peer Y."/>
            <person name="Wincker P."/>
        </authorList>
    </citation>
    <scope>NUCLEOTIDE SEQUENCE [LARGE SCALE GENOMIC DNA]</scope>
    <source>
        <strain evidence="3">Ec32 / CCAP1310/4</strain>
    </source>
</reference>
<feature type="compositionally biased region" description="Polar residues" evidence="1">
    <location>
        <begin position="1"/>
        <end position="11"/>
    </location>
</feature>
<dbReference type="AlphaFoldDB" id="D8LG21"/>
<name>D8LG21_ECTSI</name>
<keyword evidence="3" id="KW-1185">Reference proteome</keyword>
<gene>
    <name evidence="2" type="ORF">Esi_0155_0054</name>
</gene>
<feature type="region of interest" description="Disordered" evidence="1">
    <location>
        <begin position="1"/>
        <end position="64"/>
    </location>
</feature>
<feature type="compositionally biased region" description="Gly residues" evidence="1">
    <location>
        <begin position="27"/>
        <end position="39"/>
    </location>
</feature>
<dbReference type="OMA" id="GPNLMLK"/>